<protein>
    <submittedName>
        <fullName evidence="1">Uncharacterized protein</fullName>
    </submittedName>
</protein>
<gene>
    <name evidence="1" type="ORF">SAMN05421684_6738</name>
</gene>
<accession>A0A1H3U808</accession>
<evidence type="ECO:0000313" key="2">
    <source>
        <dbReference type="Proteomes" id="UP000199632"/>
    </source>
</evidence>
<name>A0A1H3U808_9ACTN</name>
<dbReference type="RefSeq" id="WP_090801050.1">
    <property type="nucleotide sequence ID" value="NZ_BOND01000006.1"/>
</dbReference>
<dbReference type="EMBL" id="FNQB01000004">
    <property type="protein sequence ID" value="SDZ58623.1"/>
    <property type="molecule type" value="Genomic_DNA"/>
</dbReference>
<keyword evidence="2" id="KW-1185">Reference proteome</keyword>
<dbReference type="Proteomes" id="UP000199632">
    <property type="component" value="Unassembled WGS sequence"/>
</dbReference>
<dbReference type="AlphaFoldDB" id="A0A1H3U808"/>
<organism evidence="1 2">
    <name type="scientific">Asanoa ishikariensis</name>
    <dbReference type="NCBI Taxonomy" id="137265"/>
    <lineage>
        <taxon>Bacteria</taxon>
        <taxon>Bacillati</taxon>
        <taxon>Actinomycetota</taxon>
        <taxon>Actinomycetes</taxon>
        <taxon>Micromonosporales</taxon>
        <taxon>Micromonosporaceae</taxon>
        <taxon>Asanoa</taxon>
    </lineage>
</organism>
<proteinExistence type="predicted"/>
<sequence>MLRFTPDIGLLRALIAMNDGKTNVIHTPPDQQVVAWVHRQGYSVTLVEGTAEIRPGDVMNIPLHPLTF</sequence>
<dbReference type="OrthoDB" id="9850454at2"/>
<evidence type="ECO:0000313" key="1">
    <source>
        <dbReference type="EMBL" id="SDZ58623.1"/>
    </source>
</evidence>
<reference evidence="2" key="1">
    <citation type="submission" date="2016-10" db="EMBL/GenBank/DDBJ databases">
        <authorList>
            <person name="Varghese N."/>
            <person name="Submissions S."/>
        </authorList>
    </citation>
    <scope>NUCLEOTIDE SEQUENCE [LARGE SCALE GENOMIC DNA]</scope>
    <source>
        <strain evidence="2">DSM 44718</strain>
    </source>
</reference>